<feature type="region of interest" description="Disordered" evidence="1">
    <location>
        <begin position="264"/>
        <end position="335"/>
    </location>
</feature>
<evidence type="ECO:0000313" key="2">
    <source>
        <dbReference type="EMBL" id="KAJ9658637.1"/>
    </source>
</evidence>
<dbReference type="EMBL" id="JAPDRL010000085">
    <property type="protein sequence ID" value="KAJ9658637.1"/>
    <property type="molecule type" value="Genomic_DNA"/>
</dbReference>
<dbReference type="EC" id="4.1.3.38" evidence="2"/>
<name>A0ABQ9NI71_9PEZI</name>
<feature type="compositionally biased region" description="Polar residues" evidence="1">
    <location>
        <begin position="183"/>
        <end position="195"/>
    </location>
</feature>
<reference evidence="2" key="1">
    <citation type="submission" date="2022-10" db="EMBL/GenBank/DDBJ databases">
        <title>Culturing micro-colonial fungi from biological soil crusts in the Mojave desert and describing Neophaeococcomyces mojavensis, and introducing the new genera and species Taxawa tesnikishii.</title>
        <authorList>
            <person name="Kurbessoian T."/>
            <person name="Stajich J.E."/>
        </authorList>
    </citation>
    <scope>NUCLEOTIDE SEQUENCE</scope>
    <source>
        <strain evidence="2">TK_1</strain>
    </source>
</reference>
<keyword evidence="2" id="KW-0456">Lyase</keyword>
<dbReference type="Gene3D" id="3.30.470.10">
    <property type="match status" value="1"/>
</dbReference>
<feature type="region of interest" description="Disordered" evidence="1">
    <location>
        <begin position="182"/>
        <end position="227"/>
    </location>
</feature>
<evidence type="ECO:0000256" key="1">
    <source>
        <dbReference type="SAM" id="MobiDB-lite"/>
    </source>
</evidence>
<gene>
    <name evidence="2" type="primary">ABZ2</name>
    <name evidence="2" type="ORF">H2201_007717</name>
</gene>
<feature type="region of interest" description="Disordered" evidence="1">
    <location>
        <begin position="124"/>
        <end position="158"/>
    </location>
</feature>
<dbReference type="InterPro" id="IPR043132">
    <property type="entry name" value="BCAT-like_C"/>
</dbReference>
<feature type="compositionally biased region" description="Polar residues" evidence="1">
    <location>
        <begin position="129"/>
        <end position="143"/>
    </location>
</feature>
<evidence type="ECO:0000313" key="3">
    <source>
        <dbReference type="Proteomes" id="UP001172684"/>
    </source>
</evidence>
<sequence length="379" mass="41420">MSNSEGASADFELFTSLRYDPILLDCAENSSPTLNFEPPSRFYMLVYHRDRMLEASQYFDWGNVANTLKDGVGFSRTLLSEVESYQAEKGSNDEPLKVRVLFNRAGELKVDCVPVPRVPLETLYPKSLNPPSGSNTTCTQQPSKPFKPSPLTGGALELGPEDRVISGSTSKPIPPTWLLTLDTEPTPSSPHTALKTTHRPHYDAARARALPSPSSGPGRTGAQSTTTGTEMYETLLYNECDEITEGSLTSVYFFRGGRWVTPPVGVPADLSRRARSLTSASSTDGTSDALTEEATPENPYRENRDEGELRRPFPGRWGHSVRSEKVAGGGGQRGTTRRWALQKALCVEEPVGKDTVRVGEGVWVSNGVRGFGYGTVIKR</sequence>
<dbReference type="Gene3D" id="3.20.10.10">
    <property type="entry name" value="D-amino Acid Aminotransferase, subunit A, domain 2"/>
    <property type="match status" value="1"/>
</dbReference>
<dbReference type="Proteomes" id="UP001172684">
    <property type="component" value="Unassembled WGS sequence"/>
</dbReference>
<feature type="compositionally biased region" description="Basic and acidic residues" evidence="1">
    <location>
        <begin position="299"/>
        <end position="311"/>
    </location>
</feature>
<keyword evidence="3" id="KW-1185">Reference proteome</keyword>
<protein>
    <submittedName>
        <fullName evidence="2">Aminodeoxychorismate lyase</fullName>
        <ecNumber evidence="2">4.1.3.38</ecNumber>
    </submittedName>
</protein>
<dbReference type="InterPro" id="IPR043131">
    <property type="entry name" value="BCAT-like_N"/>
</dbReference>
<comment type="caution">
    <text evidence="2">The sequence shown here is derived from an EMBL/GenBank/DDBJ whole genome shotgun (WGS) entry which is preliminary data.</text>
</comment>
<proteinExistence type="predicted"/>
<feature type="compositionally biased region" description="Low complexity" evidence="1">
    <location>
        <begin position="276"/>
        <end position="289"/>
    </location>
</feature>
<feature type="compositionally biased region" description="Low complexity" evidence="1">
    <location>
        <begin position="207"/>
        <end position="217"/>
    </location>
</feature>
<dbReference type="GO" id="GO:0008696">
    <property type="term" value="F:4-amino-4-deoxychorismate lyase activity"/>
    <property type="evidence" value="ECO:0007669"/>
    <property type="project" value="UniProtKB-EC"/>
</dbReference>
<dbReference type="SUPFAM" id="SSF56752">
    <property type="entry name" value="D-aminoacid aminotransferase-like PLP-dependent enzymes"/>
    <property type="match status" value="1"/>
</dbReference>
<accession>A0ABQ9NI71</accession>
<dbReference type="InterPro" id="IPR036038">
    <property type="entry name" value="Aminotransferase-like"/>
</dbReference>
<organism evidence="2 3">
    <name type="scientific">Coniosporium apollinis</name>
    <dbReference type="NCBI Taxonomy" id="61459"/>
    <lineage>
        <taxon>Eukaryota</taxon>
        <taxon>Fungi</taxon>
        <taxon>Dikarya</taxon>
        <taxon>Ascomycota</taxon>
        <taxon>Pezizomycotina</taxon>
        <taxon>Dothideomycetes</taxon>
        <taxon>Dothideomycetes incertae sedis</taxon>
        <taxon>Coniosporium</taxon>
    </lineage>
</organism>